<accession>A0A1Q6DSK3</accession>
<evidence type="ECO:0000313" key="3">
    <source>
        <dbReference type="Proteomes" id="UP000185744"/>
    </source>
</evidence>
<proteinExistence type="predicted"/>
<evidence type="ECO:0000313" key="2">
    <source>
        <dbReference type="EMBL" id="OKY77354.1"/>
    </source>
</evidence>
<gene>
    <name evidence="2" type="ORF">BTN85_2004</name>
</gene>
<comment type="caution">
    <text evidence="2">The sequence shown here is derived from an EMBL/GenBank/DDBJ whole genome shotgun (WGS) entry which is preliminary data.</text>
</comment>
<dbReference type="AlphaFoldDB" id="A0A1Q6DSK3"/>
<feature type="compositionally biased region" description="Basic residues" evidence="1">
    <location>
        <begin position="18"/>
        <end position="28"/>
    </location>
</feature>
<name>A0A1Q6DSK3_METT1</name>
<protein>
    <submittedName>
        <fullName evidence="2">Uncharacterized protein</fullName>
    </submittedName>
</protein>
<reference evidence="2" key="1">
    <citation type="submission" date="2016-12" db="EMBL/GenBank/DDBJ databases">
        <title>Discovery of methanogenic haloarchaea.</title>
        <authorList>
            <person name="Sorokin D.Y."/>
            <person name="Makarova K.S."/>
            <person name="Abbas B."/>
            <person name="Ferrer M."/>
            <person name="Golyshin P.N."/>
        </authorList>
    </citation>
    <scope>NUCLEOTIDE SEQUENCE [LARGE SCALE GENOMIC DNA]</scope>
    <source>
        <strain evidence="2">HMET1</strain>
    </source>
</reference>
<keyword evidence="3" id="KW-1185">Reference proteome</keyword>
<feature type="region of interest" description="Disordered" evidence="1">
    <location>
        <begin position="14"/>
        <end position="65"/>
    </location>
</feature>
<dbReference type="InParanoid" id="A0A1Q6DSK3"/>
<dbReference type="STRING" id="1903181.BTN85_2004"/>
<sequence>MIEDKVLKELTEEDYEKHRKQAKQHLKKGNIEKAKNHLKISSNLLKKVSKMENNKKISQRKKKES</sequence>
<organism evidence="2 3">
    <name type="scientific">Methanohalarchaeum thermophilum</name>
    <dbReference type="NCBI Taxonomy" id="1903181"/>
    <lineage>
        <taxon>Archaea</taxon>
        <taxon>Methanobacteriati</taxon>
        <taxon>Methanobacteriota</taxon>
        <taxon>Methanonatronarchaeia</taxon>
        <taxon>Methanonatronarchaeales</taxon>
        <taxon>Methanonatronarchaeaceae</taxon>
        <taxon>Candidatus Methanohalarchaeum</taxon>
    </lineage>
</organism>
<dbReference type="EMBL" id="MSDW01000002">
    <property type="protein sequence ID" value="OKY77354.1"/>
    <property type="molecule type" value="Genomic_DNA"/>
</dbReference>
<dbReference type="Proteomes" id="UP000185744">
    <property type="component" value="Unassembled WGS sequence"/>
</dbReference>
<evidence type="ECO:0000256" key="1">
    <source>
        <dbReference type="SAM" id="MobiDB-lite"/>
    </source>
</evidence>